<evidence type="ECO:0000313" key="3">
    <source>
        <dbReference type="Proteomes" id="UP000184222"/>
    </source>
</evidence>
<feature type="domain" description="GGDEF" evidence="1">
    <location>
        <begin position="349"/>
        <end position="454"/>
    </location>
</feature>
<dbReference type="STRING" id="573570.F7310_02415"/>
<evidence type="ECO:0000259" key="1">
    <source>
        <dbReference type="PROSITE" id="PS50887"/>
    </source>
</evidence>
<protein>
    <recommendedName>
        <fullName evidence="1">GGDEF domain-containing protein</fullName>
    </recommendedName>
</protein>
<dbReference type="RefSeq" id="WP_072711495.1">
    <property type="nucleotide sequence ID" value="NZ_CP016796.1"/>
</dbReference>
<dbReference type="KEGG" id="frx:F7310_02415"/>
<organism evidence="2 3">
    <name type="scientific">Francisella uliginis</name>
    <dbReference type="NCBI Taxonomy" id="573570"/>
    <lineage>
        <taxon>Bacteria</taxon>
        <taxon>Pseudomonadati</taxon>
        <taxon>Pseudomonadota</taxon>
        <taxon>Gammaproteobacteria</taxon>
        <taxon>Thiotrichales</taxon>
        <taxon>Francisellaceae</taxon>
        <taxon>Francisella</taxon>
    </lineage>
</organism>
<reference evidence="2 3" key="1">
    <citation type="journal article" date="2016" name="Appl. Environ. Microbiol.">
        <title>Whole genome relationships among Francisella bacteria of diverse origin define new species and provide specific regions for detection.</title>
        <authorList>
            <person name="Challacombe J.F."/>
            <person name="Petersen J.M."/>
            <person name="Gallegos-Graves V."/>
            <person name="Hodge D."/>
            <person name="Pillai S."/>
            <person name="Kuske C.R."/>
        </authorList>
    </citation>
    <scope>NUCLEOTIDE SEQUENCE [LARGE SCALE GENOMIC DNA]</scope>
    <source>
        <strain evidence="3">TX07-7310</strain>
    </source>
</reference>
<dbReference type="InterPro" id="IPR000160">
    <property type="entry name" value="GGDEF_dom"/>
</dbReference>
<sequence length="454" mass="52973">MSLVNKVVTLDNLNTDLKEKLSSCEIIAISLNDDIDESFDDVDAFILNTRDIQEFLNFVKKIRASIHTYLKPVFCLDDSFVNYTATVFTTFAALEKFMQMVDYEISTIEEVTQKKDNIEQDWQARFLIYLYTRRSVRTLDVSTDISSKSFFSYPILDVFCQTKNFDYFEWIKELAQREILKVESFVKSFFCCSNCYSVRALFSERCPDCKSENILLADFLHCYTCGNISPEREFMLEDELVCSQCKTKLKHIGHDYDRPLESYSCNDCGSIFVDPEVITECVDCSFKTLTEKMIKKKVNNYELTKKAHHHIKMNLLEYSMSIFDEINYIAPDFFYSLIEWAFQMQKRNTAYEFSLLHINIFDYITMIDISSISKKLREILRKTDMLTRVNNQNIWIWLPGTGLSGATKVVEKLKNMTMENKKLEESVSVRAFHSTDISITKTAESLLKGLANKR</sequence>
<proteinExistence type="predicted"/>
<dbReference type="Pfam" id="PF18551">
    <property type="entry name" value="TackOD1"/>
    <property type="match status" value="1"/>
</dbReference>
<name>A0A1L4BR04_9GAMM</name>
<dbReference type="PROSITE" id="PS50887">
    <property type="entry name" value="GGDEF"/>
    <property type="match status" value="1"/>
</dbReference>
<dbReference type="OrthoDB" id="8432393at2"/>
<keyword evidence="3" id="KW-1185">Reference proteome</keyword>
<dbReference type="EMBL" id="CP016796">
    <property type="protein sequence ID" value="API86275.1"/>
    <property type="molecule type" value="Genomic_DNA"/>
</dbReference>
<evidence type="ECO:0000313" key="2">
    <source>
        <dbReference type="EMBL" id="API86275.1"/>
    </source>
</evidence>
<dbReference type="AlphaFoldDB" id="A0A1L4BR04"/>
<dbReference type="Proteomes" id="UP000184222">
    <property type="component" value="Chromosome"/>
</dbReference>
<gene>
    <name evidence="2" type="ORF">F7310_02415</name>
</gene>
<accession>A0A1L4BR04</accession>
<dbReference type="InterPro" id="IPR040572">
    <property type="entry name" value="TackOD1"/>
</dbReference>